<keyword evidence="10" id="KW-0256">Endoplasmic reticulum</keyword>
<dbReference type="EMBL" id="CAJHNH020001446">
    <property type="protein sequence ID" value="CAG5123109.1"/>
    <property type="molecule type" value="Genomic_DNA"/>
</dbReference>
<evidence type="ECO:0000313" key="18">
    <source>
        <dbReference type="Proteomes" id="UP000678393"/>
    </source>
</evidence>
<proteinExistence type="inferred from homology"/>
<feature type="transmembrane region" description="Helical" evidence="14">
    <location>
        <begin position="142"/>
        <end position="161"/>
    </location>
</feature>
<dbReference type="Pfam" id="PF23914">
    <property type="entry name" value="TPR_CcmH_CycH"/>
    <property type="match status" value="1"/>
</dbReference>
<accession>A0A8S3Z229</accession>
<dbReference type="InterPro" id="IPR019734">
    <property type="entry name" value="TPR_rpt"/>
</dbReference>
<dbReference type="Pfam" id="PF00515">
    <property type="entry name" value="TPR_1"/>
    <property type="match status" value="1"/>
</dbReference>
<evidence type="ECO:0000256" key="11">
    <source>
        <dbReference type="ARBA" id="ARBA00022989"/>
    </source>
</evidence>
<dbReference type="SMART" id="SM00028">
    <property type="entry name" value="TPR"/>
    <property type="match status" value="7"/>
</dbReference>
<evidence type="ECO:0000256" key="12">
    <source>
        <dbReference type="ARBA" id="ARBA00023136"/>
    </source>
</evidence>
<evidence type="ECO:0000256" key="8">
    <source>
        <dbReference type="ARBA" id="ARBA00022737"/>
    </source>
</evidence>
<dbReference type="PROSITE" id="PS50293">
    <property type="entry name" value="TPR_REGION"/>
    <property type="match status" value="1"/>
</dbReference>
<feature type="repeat" description="TPR" evidence="13">
    <location>
        <begin position="237"/>
        <end position="270"/>
    </location>
</feature>
<evidence type="ECO:0000313" key="17">
    <source>
        <dbReference type="EMBL" id="CAG5123109.1"/>
    </source>
</evidence>
<keyword evidence="6" id="KW-0808">Transferase</keyword>
<dbReference type="InterPro" id="IPR011990">
    <property type="entry name" value="TPR-like_helical_dom_sf"/>
</dbReference>
<comment type="similarity">
    <text evidence="4">Belongs to the TMTC family.</text>
</comment>
<comment type="subcellular location">
    <subcellularLocation>
        <location evidence="2">Endoplasmic reticulum</location>
    </subcellularLocation>
    <subcellularLocation>
        <location evidence="1">Membrane</location>
        <topology evidence="1">Multi-pass membrane protein</topology>
    </subcellularLocation>
</comment>
<feature type="repeat" description="TPR" evidence="13">
    <location>
        <begin position="437"/>
        <end position="470"/>
    </location>
</feature>
<evidence type="ECO:0000256" key="14">
    <source>
        <dbReference type="SAM" id="Phobius"/>
    </source>
</evidence>
<evidence type="ECO:0000256" key="3">
    <source>
        <dbReference type="ARBA" id="ARBA00004922"/>
    </source>
</evidence>
<evidence type="ECO:0000256" key="1">
    <source>
        <dbReference type="ARBA" id="ARBA00004141"/>
    </source>
</evidence>
<dbReference type="GO" id="GO:0016020">
    <property type="term" value="C:membrane"/>
    <property type="evidence" value="ECO:0007669"/>
    <property type="project" value="UniProtKB-SubCell"/>
</dbReference>
<keyword evidence="12 14" id="KW-0472">Membrane</keyword>
<feature type="transmembrane region" description="Helical" evidence="14">
    <location>
        <begin position="64"/>
        <end position="84"/>
    </location>
</feature>
<reference evidence="17" key="1">
    <citation type="submission" date="2021-04" db="EMBL/GenBank/DDBJ databases">
        <authorList>
            <consortium name="Molecular Ecology Group"/>
        </authorList>
    </citation>
    <scope>NUCLEOTIDE SEQUENCE</scope>
</reference>
<feature type="non-terminal residue" evidence="17">
    <location>
        <position position="565"/>
    </location>
</feature>
<keyword evidence="18" id="KW-1185">Reference proteome</keyword>
<dbReference type="SUPFAM" id="SSF81901">
    <property type="entry name" value="HCP-like"/>
    <property type="match status" value="2"/>
</dbReference>
<organism evidence="17 18">
    <name type="scientific">Candidula unifasciata</name>
    <dbReference type="NCBI Taxonomy" id="100452"/>
    <lineage>
        <taxon>Eukaryota</taxon>
        <taxon>Metazoa</taxon>
        <taxon>Spiralia</taxon>
        <taxon>Lophotrochozoa</taxon>
        <taxon>Mollusca</taxon>
        <taxon>Gastropoda</taxon>
        <taxon>Heterobranchia</taxon>
        <taxon>Euthyneura</taxon>
        <taxon>Panpulmonata</taxon>
        <taxon>Eupulmonata</taxon>
        <taxon>Stylommatophora</taxon>
        <taxon>Helicina</taxon>
        <taxon>Helicoidea</taxon>
        <taxon>Geomitridae</taxon>
        <taxon>Candidula</taxon>
    </lineage>
</organism>
<dbReference type="AlphaFoldDB" id="A0A8S3Z229"/>
<dbReference type="OrthoDB" id="19588at2759"/>
<dbReference type="PANTHER" id="PTHR44809:SF1">
    <property type="entry name" value="PROTEIN O-MANNOSYL-TRANSFERASE TMTC1"/>
    <property type="match status" value="1"/>
</dbReference>
<feature type="domain" description="Cytochrome c-type biogenesis protein H TPR" evidence="16">
    <location>
        <begin position="441"/>
        <end position="529"/>
    </location>
</feature>
<feature type="transmembrane region" description="Helical" evidence="14">
    <location>
        <begin position="195"/>
        <end position="213"/>
    </location>
</feature>
<keyword evidence="7 14" id="KW-0812">Transmembrane</keyword>
<name>A0A8S3Z229_9EUPU</name>
<dbReference type="Pfam" id="PF08409">
    <property type="entry name" value="TMTC_DUF1736"/>
    <property type="match status" value="1"/>
</dbReference>
<evidence type="ECO:0000256" key="9">
    <source>
        <dbReference type="ARBA" id="ARBA00022803"/>
    </source>
</evidence>
<feature type="non-terminal residue" evidence="17">
    <location>
        <position position="1"/>
    </location>
</feature>
<comment type="pathway">
    <text evidence="3">Protein modification; protein glycosylation.</text>
</comment>
<dbReference type="PROSITE" id="PS50005">
    <property type="entry name" value="TPR"/>
    <property type="match status" value="3"/>
</dbReference>
<dbReference type="GO" id="GO:0004169">
    <property type="term" value="F:dolichyl-phosphate-mannose-protein mannosyltransferase activity"/>
    <property type="evidence" value="ECO:0007669"/>
    <property type="project" value="UniProtKB-EC"/>
</dbReference>
<sequence>QWLRFRRNLLPDIVISDPAPPPPLFHPPPPIKRHLGFVVNNFIYDTMTCLNIIIRLFCPTLNRMLTFLFLPTFNLWLLLCPSKLSYDWTGASIPLVNSPADSRNIVSVLVYTGLVLLVVRCLQQECRQTRRPTSQTATLMSVALMVIPFLPASNLFFRVGFVVAERVLYIPSMGYCLLLAQGFLALSARLPRWKPYLVTIFVLLLVVLTAQTWNRNPAWQSRRSLFWSGVRTLPNNAKIHYNLANLLKDEGNIQEAEMHYRTAIRLNPNVASYHLNLGTILTNKTQARQCYQEALRLRPQHTGALVNLGSLFVDEGDSSGMTYIRQALAIEPNHIEALLVMSSSLLNRQDIQEARRYILRAMQIKPDSAKVRLLNAMYLHHTDQTTAALREYQITLSLNPNDTDALLNSARLHFTSGQLIEAERKLEKAVELTESCSQCFSLLGSIYSRRGHTHNAVMALGRAAALDPNNININMKYIQTLKDSGQLDQARTVLQQMLTRHTSSLELLKFAFAYSMQERRYPQAVQYMLNAITVAENNREPTVCTLYRDLGEAYRYNNDFIQALK</sequence>
<dbReference type="InterPro" id="IPR052943">
    <property type="entry name" value="TMTC_O-mannosyl-trnsfr"/>
</dbReference>
<evidence type="ECO:0000256" key="5">
    <source>
        <dbReference type="ARBA" id="ARBA00012839"/>
    </source>
</evidence>
<dbReference type="Gene3D" id="1.25.40.10">
    <property type="entry name" value="Tetratricopeptide repeat domain"/>
    <property type="match status" value="3"/>
</dbReference>
<protein>
    <recommendedName>
        <fullName evidence="5">dolichyl-phosphate-mannose--protein mannosyltransferase</fullName>
        <ecNumber evidence="5">2.4.1.109</ecNumber>
    </recommendedName>
</protein>
<feature type="transmembrane region" description="Helical" evidence="14">
    <location>
        <begin position="104"/>
        <end position="122"/>
    </location>
</feature>
<evidence type="ECO:0000256" key="4">
    <source>
        <dbReference type="ARBA" id="ARBA00007882"/>
    </source>
</evidence>
<dbReference type="InterPro" id="IPR056413">
    <property type="entry name" value="TPR_CcmH_CycH"/>
</dbReference>
<evidence type="ECO:0000256" key="2">
    <source>
        <dbReference type="ARBA" id="ARBA00004240"/>
    </source>
</evidence>
<dbReference type="InterPro" id="IPR013618">
    <property type="entry name" value="TMTC_DUF1736"/>
</dbReference>
<feature type="transmembrane region" description="Helical" evidence="14">
    <location>
        <begin position="167"/>
        <end position="188"/>
    </location>
</feature>
<evidence type="ECO:0000259" key="15">
    <source>
        <dbReference type="Pfam" id="PF08409"/>
    </source>
</evidence>
<evidence type="ECO:0000256" key="10">
    <source>
        <dbReference type="ARBA" id="ARBA00022824"/>
    </source>
</evidence>
<evidence type="ECO:0000256" key="7">
    <source>
        <dbReference type="ARBA" id="ARBA00022692"/>
    </source>
</evidence>
<feature type="domain" description="DUF1736" evidence="15">
    <location>
        <begin position="61"/>
        <end position="114"/>
    </location>
</feature>
<feature type="repeat" description="TPR" evidence="13">
    <location>
        <begin position="335"/>
        <end position="368"/>
    </location>
</feature>
<keyword evidence="9 13" id="KW-0802">TPR repeat</keyword>
<evidence type="ECO:0000256" key="13">
    <source>
        <dbReference type="PROSITE-ProRule" id="PRU00339"/>
    </source>
</evidence>
<keyword evidence="8" id="KW-0677">Repeat</keyword>
<dbReference type="PANTHER" id="PTHR44809">
    <property type="match status" value="1"/>
</dbReference>
<keyword evidence="11 14" id="KW-1133">Transmembrane helix</keyword>
<dbReference type="GO" id="GO:0005783">
    <property type="term" value="C:endoplasmic reticulum"/>
    <property type="evidence" value="ECO:0007669"/>
    <property type="project" value="UniProtKB-SubCell"/>
</dbReference>
<gene>
    <name evidence="17" type="ORF">CUNI_LOCUS8667</name>
</gene>
<comment type="caution">
    <text evidence="17">The sequence shown here is derived from an EMBL/GenBank/DDBJ whole genome shotgun (WGS) entry which is preliminary data.</text>
</comment>
<dbReference type="EC" id="2.4.1.109" evidence="5"/>
<evidence type="ECO:0000256" key="6">
    <source>
        <dbReference type="ARBA" id="ARBA00022679"/>
    </source>
</evidence>
<dbReference type="Proteomes" id="UP000678393">
    <property type="component" value="Unassembled WGS sequence"/>
</dbReference>
<evidence type="ECO:0000259" key="16">
    <source>
        <dbReference type="Pfam" id="PF23914"/>
    </source>
</evidence>